<reference evidence="4 7" key="2">
    <citation type="submission" date="2019-07" db="EMBL/GenBank/DDBJ databases">
        <title>Whole genome shotgun sequence of Myxococcus fulvus NBRC 100333.</title>
        <authorList>
            <person name="Hosoyama A."/>
            <person name="Uohara A."/>
            <person name="Ohji S."/>
            <person name="Ichikawa N."/>
        </authorList>
    </citation>
    <scope>NUCLEOTIDE SEQUENCE [LARGE SCALE GENOMIC DNA]</scope>
    <source>
        <strain evidence="4 7">NBRC 100333</strain>
    </source>
</reference>
<organism evidence="4 7">
    <name type="scientific">Myxococcus fulvus</name>
    <dbReference type="NCBI Taxonomy" id="33"/>
    <lineage>
        <taxon>Bacteria</taxon>
        <taxon>Pseudomonadati</taxon>
        <taxon>Myxococcota</taxon>
        <taxon>Myxococcia</taxon>
        <taxon>Myxococcales</taxon>
        <taxon>Cystobacterineae</taxon>
        <taxon>Myxococcaceae</taxon>
        <taxon>Myxococcus</taxon>
    </lineage>
</organism>
<keyword evidence="6" id="KW-1185">Reference proteome</keyword>
<dbReference type="SUPFAM" id="SSF63829">
    <property type="entry name" value="Calcium-dependent phosphotriesterase"/>
    <property type="match status" value="1"/>
</dbReference>
<accession>A0A511T2U1</accession>
<evidence type="ECO:0000313" key="7">
    <source>
        <dbReference type="Proteomes" id="UP000321514"/>
    </source>
</evidence>
<dbReference type="RefSeq" id="WP_143097248.1">
    <property type="nucleotide sequence ID" value="NZ_BJXR01000027.1"/>
</dbReference>
<dbReference type="EMBL" id="BJXR01000027">
    <property type="protein sequence ID" value="GEN08207.1"/>
    <property type="molecule type" value="Genomic_DNA"/>
</dbReference>
<dbReference type="Proteomes" id="UP000183760">
    <property type="component" value="Unassembled WGS sequence"/>
</dbReference>
<feature type="domain" description="Teneurin-like YD-shell" evidence="3">
    <location>
        <begin position="1017"/>
        <end position="1211"/>
    </location>
</feature>
<dbReference type="PANTHER" id="PTHR32305">
    <property type="match status" value="1"/>
</dbReference>
<proteinExistence type="predicted"/>
<dbReference type="NCBIfam" id="TIGR03696">
    <property type="entry name" value="Rhs_assc_core"/>
    <property type="match status" value="1"/>
</dbReference>
<dbReference type="InterPro" id="IPR022385">
    <property type="entry name" value="Rhs_assc_core"/>
</dbReference>
<dbReference type="Gene3D" id="2.180.10.10">
    <property type="entry name" value="RHS repeat-associated core"/>
    <property type="match status" value="3"/>
</dbReference>
<evidence type="ECO:0000313" key="4">
    <source>
        <dbReference type="EMBL" id="GEN08207.1"/>
    </source>
</evidence>
<dbReference type="Pfam" id="PF05593">
    <property type="entry name" value="RHS_repeat"/>
    <property type="match status" value="2"/>
</dbReference>
<dbReference type="SUPFAM" id="SSF69322">
    <property type="entry name" value="Tricorn protease domain 2"/>
    <property type="match status" value="1"/>
</dbReference>
<dbReference type="CDD" id="cd14740">
    <property type="entry name" value="PAAR_4"/>
    <property type="match status" value="1"/>
</dbReference>
<evidence type="ECO:0000259" key="2">
    <source>
        <dbReference type="Pfam" id="PF20148"/>
    </source>
</evidence>
<feature type="domain" description="Teneurin-like YD-shell" evidence="3">
    <location>
        <begin position="572"/>
        <end position="655"/>
    </location>
</feature>
<sequence>MLASSWMDPVLGLDIHVVGVPAPPAPLPVPVPVPMPFVGLVFDPMGMLVGAAITRALGGQPNAVLINGLPATNCGTNVTNMLTLPHLPAPGVAFIPPPKPGNDAELYFGAKDVSIAGSLGVRLGDIALSCSDPVRMPTSLVLALPKGAPVLVMKPMVPDLASIAMALGMRAAMRALGAVLRAGGRLLRALRRTQQASGRWRAASRALHDAVDRMVPRRVRSRVHRAVCFLTGHPVDVATGRLLTHREDFHLPGPLPLRFERAYDSALSFRDGPLGRGWSHTLNQAVWLERGRVVYLAEDGREIEFDTTRLPGRTVERGQSLYHPLERLTLRCLDHRCWELETHDGVTHRFGPVTGGDPARAVLRSKETRTGHTVRLDYDENGRLEACRDSVGRRVLFEHDRNGRLVAIRLPLSRGEGWYVHARYRYDARGDLVEVLDAEGNAQKFEYVGHLMVKETDRTGLSFYFQWDGQGSGARCIRTWGDGGIFDHVITYDLPNRRTLVENSLGHVTQYALDELSMVVAVTDPQGGVTRYEWDPDTGQQARVTDPLGRAVSRRYDERGNCVQVAGPGASVVSLSYDSRNQLTRVEQSGGATLDFAYDPRGRLTHRVDAQGGVTRMEYEQGQLRRIVRPDGGLALLDYDKHENLRQVRTPRGEESRTWFDTLGRPIKSRDRHGAVTARVYDSLGRVAQLQSDTGFRREYRYDAEGHVLEVKDPGQHVRMTYAGNHWLASTEERGLRVHLTHDLEGQLVRVTNTAGELYRYELDACSRVKQSTSFDGRTHTYEYDACGRVVALQRASGKRTLYDYDDRDQMTRVRYPDGRSESYRYDDASGAMLEAINDDVALRFERDAQGRVLRERSDDDWVESTYAPSGVRVQLLSSQGLNAHLHFDAAHRIEALAASTERAKWAATFTRDELGRERERAFPGEVKSLWDWDAQGFPARRASVHGDRLMAERRYEWSPGGQLLAIDGGAQGKLRAERTAGGGLLGAHLPDGSYQSRFPDEAGNLFQHPDPSHRSHGPGGRLLCADGVTYRHDDDGQLIEARRGDTVTRYQWNGAGMLETVLLPGGERVSFTYDAMGRRTRKRIHRNEETVSETRWVWDGAVPLHEQRLGQEPITWLFEPHGMTPLARLQGERQWSILTDHLGTPTEMVDEEGQLAWRMQMGLHGATSVEEHQTDCPFRWPGQYEDPETGLYYNRFRYYSPETGGYLSADPLGLVGGLNAYRYVADPLTQWDPLGLTSCSRQDLLDLPPNSAVVRVSDGHVAIYLVDSQGNRTWSSLGVTSQGSARRFTSQAQFDNFVRNATPQDLQNAGLPVRIFSNSDGMGNSAVQDFLITSDTAGRSINVDAMMARHQASLGGGGGRYNVDSNNCVTHVRDILQSGGVEAPPGPSRGNLPFFSNNVPGNAFDGNIWSTLYGG</sequence>
<dbReference type="OrthoDB" id="9757552at2"/>
<dbReference type="NCBIfam" id="TIGR01643">
    <property type="entry name" value="YD_repeat_2x"/>
    <property type="match status" value="4"/>
</dbReference>
<reference evidence="5 6" key="1">
    <citation type="submission" date="2016-10" db="EMBL/GenBank/DDBJ databases">
        <authorList>
            <person name="Varghese N."/>
            <person name="Submissions S."/>
        </authorList>
    </citation>
    <scope>NUCLEOTIDE SEQUENCE [LARGE SCALE GENOMIC DNA]</scope>
    <source>
        <strain evidence="5 6">DSM 16525</strain>
    </source>
</reference>
<dbReference type="EMBL" id="FOIB01000006">
    <property type="protein sequence ID" value="SEU22115.1"/>
    <property type="molecule type" value="Genomic_DNA"/>
</dbReference>
<gene>
    <name evidence="4" type="ORF">MFU01_32440</name>
    <name evidence="5" type="ORF">SAMN05443572_106368</name>
</gene>
<dbReference type="Proteomes" id="UP000321514">
    <property type="component" value="Unassembled WGS sequence"/>
</dbReference>
<dbReference type="Pfam" id="PF25023">
    <property type="entry name" value="TEN_YD-shell"/>
    <property type="match status" value="2"/>
</dbReference>
<evidence type="ECO:0000259" key="3">
    <source>
        <dbReference type="Pfam" id="PF25023"/>
    </source>
</evidence>
<dbReference type="STRING" id="1334629.MFUL124B02_29520"/>
<protein>
    <submittedName>
        <fullName evidence="5">RHS repeat-associated core domain-containing protein</fullName>
    </submittedName>
    <submittedName>
        <fullName evidence="4">Type IV secretion protein Rhs</fullName>
    </submittedName>
</protein>
<dbReference type="InterPro" id="IPR056823">
    <property type="entry name" value="TEN-like_YD-shell"/>
</dbReference>
<dbReference type="InterPro" id="IPR006530">
    <property type="entry name" value="YD"/>
</dbReference>
<evidence type="ECO:0000256" key="1">
    <source>
        <dbReference type="ARBA" id="ARBA00022737"/>
    </source>
</evidence>
<feature type="domain" description="DUF6531" evidence="2">
    <location>
        <begin position="232"/>
        <end position="305"/>
    </location>
</feature>
<dbReference type="PANTHER" id="PTHR32305:SF15">
    <property type="entry name" value="PROTEIN RHSA-RELATED"/>
    <property type="match status" value="1"/>
</dbReference>
<dbReference type="Pfam" id="PF20148">
    <property type="entry name" value="DUF6531"/>
    <property type="match status" value="1"/>
</dbReference>
<dbReference type="InterPro" id="IPR050708">
    <property type="entry name" value="T6SS_VgrG/RHS"/>
</dbReference>
<comment type="caution">
    <text evidence="4">The sequence shown here is derived from an EMBL/GenBank/DDBJ whole genome shotgun (WGS) entry which is preliminary data.</text>
</comment>
<keyword evidence="1" id="KW-0677">Repeat</keyword>
<evidence type="ECO:0000313" key="6">
    <source>
        <dbReference type="Proteomes" id="UP000183760"/>
    </source>
</evidence>
<dbReference type="InterPro" id="IPR045351">
    <property type="entry name" value="DUF6531"/>
</dbReference>
<name>A0A511T2U1_MYXFU</name>
<evidence type="ECO:0000313" key="5">
    <source>
        <dbReference type="EMBL" id="SEU22115.1"/>
    </source>
</evidence>
<dbReference type="InterPro" id="IPR031325">
    <property type="entry name" value="RHS_repeat"/>
</dbReference>